<dbReference type="EMBL" id="CAJNNW010034691">
    <property type="protein sequence ID" value="CAE8723589.1"/>
    <property type="molecule type" value="Genomic_DNA"/>
</dbReference>
<feature type="domain" description="Beta-lactamase-related" evidence="1">
    <location>
        <begin position="118"/>
        <end position="299"/>
    </location>
</feature>
<feature type="non-terminal residue" evidence="2">
    <location>
        <position position="466"/>
    </location>
</feature>
<protein>
    <recommendedName>
        <fullName evidence="1">Beta-lactamase-related domain-containing protein</fullName>
    </recommendedName>
</protein>
<dbReference type="Pfam" id="PF00144">
    <property type="entry name" value="Beta-lactamase"/>
    <property type="match status" value="1"/>
</dbReference>
<sequence>SAISISASLSLLAMMQPRGRSHALRTALVLAASISVSQASANEYGSWLSGHVRSVLSALQGDGEDRSGVVAPVLNHPALGSQAWEPLRQLLSSWKFTDNFAVAVGDASGPLFVYEHGNFSMHTPVQTASTSKWPSAMMIAGLVHDSTIASLDDPVHKYLSWWTKKPKDLRSQVTLRHLLSFTSGFGDGHPGAEGAGSSVSAQHRARLALGEEAQVLRELADQPEACDATGDVTACAKAIYKDVELIGKPGTVYSYNSNHLQLAGAVAVAASGLSLQEVIDKYLFKAFGFSESTYPGSNPSLAGGLVTTGHDYEQFLSGILRYSPLPKDLVDESEKDATPFMSDEYTLYGNYGFGHFLLCFDSTAGFTQACKDAHLHIDPGAFGFFPLIDRRLGYYFELVAYENGQYYPRSGIPEYLAVTVKPLIDDIMQGRDISFTGTHHTVGYNALSLTDVNYVAGCYVDPSSCA</sequence>
<evidence type="ECO:0000259" key="1">
    <source>
        <dbReference type="Pfam" id="PF00144"/>
    </source>
</evidence>
<reference evidence="2" key="1">
    <citation type="submission" date="2021-02" db="EMBL/GenBank/DDBJ databases">
        <authorList>
            <person name="Dougan E. K."/>
            <person name="Rhodes N."/>
            <person name="Thang M."/>
            <person name="Chan C."/>
        </authorList>
    </citation>
    <scope>NUCLEOTIDE SEQUENCE</scope>
</reference>
<dbReference type="SUPFAM" id="SSF56601">
    <property type="entry name" value="beta-lactamase/transpeptidase-like"/>
    <property type="match status" value="1"/>
</dbReference>
<dbReference type="InterPro" id="IPR012338">
    <property type="entry name" value="Beta-lactam/transpept-like"/>
</dbReference>
<comment type="caution">
    <text evidence="2">The sequence shown here is derived from an EMBL/GenBank/DDBJ whole genome shotgun (WGS) entry which is preliminary data.</text>
</comment>
<evidence type="ECO:0000313" key="3">
    <source>
        <dbReference type="Proteomes" id="UP000626109"/>
    </source>
</evidence>
<evidence type="ECO:0000313" key="2">
    <source>
        <dbReference type="EMBL" id="CAE8723589.1"/>
    </source>
</evidence>
<dbReference type="AlphaFoldDB" id="A0A813LC12"/>
<accession>A0A813LC12</accession>
<dbReference type="PANTHER" id="PTHR43283:SF3">
    <property type="entry name" value="BETA-LACTAMASE FAMILY PROTEIN (AFU_ORTHOLOGUE AFUA_5G07500)"/>
    <property type="match status" value="1"/>
</dbReference>
<name>A0A813LC12_POLGL</name>
<organism evidence="2 3">
    <name type="scientific">Polarella glacialis</name>
    <name type="common">Dinoflagellate</name>
    <dbReference type="NCBI Taxonomy" id="89957"/>
    <lineage>
        <taxon>Eukaryota</taxon>
        <taxon>Sar</taxon>
        <taxon>Alveolata</taxon>
        <taxon>Dinophyceae</taxon>
        <taxon>Suessiales</taxon>
        <taxon>Suessiaceae</taxon>
        <taxon>Polarella</taxon>
    </lineage>
</organism>
<proteinExistence type="predicted"/>
<dbReference type="Gene3D" id="3.40.710.10">
    <property type="entry name" value="DD-peptidase/beta-lactamase superfamily"/>
    <property type="match status" value="1"/>
</dbReference>
<dbReference type="InterPro" id="IPR050789">
    <property type="entry name" value="Diverse_Enzym_Activities"/>
</dbReference>
<gene>
    <name evidence="2" type="ORF">PGLA2088_LOCUS43241</name>
</gene>
<dbReference type="Proteomes" id="UP000626109">
    <property type="component" value="Unassembled WGS sequence"/>
</dbReference>
<dbReference type="PANTHER" id="PTHR43283">
    <property type="entry name" value="BETA-LACTAMASE-RELATED"/>
    <property type="match status" value="1"/>
</dbReference>
<dbReference type="InterPro" id="IPR001466">
    <property type="entry name" value="Beta-lactam-related"/>
</dbReference>